<dbReference type="Proteomes" id="UP000244722">
    <property type="component" value="Unassembled WGS sequence"/>
</dbReference>
<name>A0A2T7A584_TUBBO</name>
<feature type="region of interest" description="Disordered" evidence="1">
    <location>
        <begin position="273"/>
        <end position="299"/>
    </location>
</feature>
<dbReference type="EMBL" id="NESQ01000020">
    <property type="protein sequence ID" value="PUU82894.1"/>
    <property type="molecule type" value="Genomic_DNA"/>
</dbReference>
<gene>
    <name evidence="2" type="ORF">B9Z19DRAFT_1119997</name>
</gene>
<accession>A0A2T7A584</accession>
<comment type="caution">
    <text evidence="2">The sequence shown here is derived from an EMBL/GenBank/DDBJ whole genome shotgun (WGS) entry which is preliminary data.</text>
</comment>
<dbReference type="AlphaFoldDB" id="A0A2T7A584"/>
<dbReference type="STRING" id="42251.A0A2T7A584"/>
<proteinExistence type="predicted"/>
<dbReference type="OrthoDB" id="76567at2759"/>
<evidence type="ECO:0000313" key="3">
    <source>
        <dbReference type="Proteomes" id="UP000244722"/>
    </source>
</evidence>
<keyword evidence="3" id="KW-1185">Reference proteome</keyword>
<evidence type="ECO:0000256" key="1">
    <source>
        <dbReference type="SAM" id="MobiDB-lite"/>
    </source>
</evidence>
<sequence length="478" mass="53263">MSAEIFKEIKDAILTRNHDFLLYHDVAQEDFEISWFSRDKLLKVVMPSKLHECPGAWLYEMVTAAAIDGILPRIWTKTMQISPSPVYDNFKGDYKQSVKEADLTFVPLVGPEWKNTAEYPSVVLESGWSESEAALKRDVRLWQLGSEKAVRVILLVKFFAENPMRVQLSITRSSPFAISIPEIFPAPKCAQEDPCISLGEFYAGMCPSGVDPTSRVRLNLERLLGKAEVCVEKIENCELGSRRDCSGKVPPRGSRQIEWEERRSNSISPKKSFFTYATPPEVSPTEPDATGDAGKQVGGSLPENFAASDMWRLDGQDGSRGLSCDRRSIPFLARGNASSGAGYAEQSHGPMYLQYILSSMKSGAKRIVKSMESSRVRTFLCAMPNNVYTVNSSESVARQQLPEDIMSLPLLQAIPSDPTRYSRADRSVHLFLLISRADDGATDLPPEVFMKKMQIHIAGIGPVFRLGTRWGLRCGVFC</sequence>
<reference evidence="2 3" key="1">
    <citation type="submission" date="2017-04" db="EMBL/GenBank/DDBJ databases">
        <title>Draft genome sequence of Tuber borchii Vittad., a whitish edible truffle.</title>
        <authorList>
            <consortium name="DOE Joint Genome Institute"/>
            <person name="Murat C."/>
            <person name="Kuo A."/>
            <person name="Barry K.W."/>
            <person name="Clum A."/>
            <person name="Dockter R.B."/>
            <person name="Fauchery L."/>
            <person name="Iotti M."/>
            <person name="Kohler A."/>
            <person name="Labutti K."/>
            <person name="Lindquist E.A."/>
            <person name="Lipzen A."/>
            <person name="Ohm R.A."/>
            <person name="Wang M."/>
            <person name="Grigoriev I.V."/>
            <person name="Zambonelli A."/>
            <person name="Martin F.M."/>
        </authorList>
    </citation>
    <scope>NUCLEOTIDE SEQUENCE [LARGE SCALE GENOMIC DNA]</scope>
    <source>
        <strain evidence="2 3">Tbo3840</strain>
    </source>
</reference>
<protein>
    <submittedName>
        <fullName evidence="2">Uncharacterized protein</fullName>
    </submittedName>
</protein>
<organism evidence="2 3">
    <name type="scientific">Tuber borchii</name>
    <name type="common">White truffle</name>
    <dbReference type="NCBI Taxonomy" id="42251"/>
    <lineage>
        <taxon>Eukaryota</taxon>
        <taxon>Fungi</taxon>
        <taxon>Dikarya</taxon>
        <taxon>Ascomycota</taxon>
        <taxon>Pezizomycotina</taxon>
        <taxon>Pezizomycetes</taxon>
        <taxon>Pezizales</taxon>
        <taxon>Tuberaceae</taxon>
        <taxon>Tuber</taxon>
    </lineage>
</organism>
<evidence type="ECO:0000313" key="2">
    <source>
        <dbReference type="EMBL" id="PUU82894.1"/>
    </source>
</evidence>